<name>A0A5E4N169_9HEMI</name>
<dbReference type="GO" id="GO:0035556">
    <property type="term" value="P:intracellular signal transduction"/>
    <property type="evidence" value="ECO:0007669"/>
    <property type="project" value="InterPro"/>
</dbReference>
<evidence type="ECO:0000313" key="5">
    <source>
        <dbReference type="Proteomes" id="UP000325440"/>
    </source>
</evidence>
<dbReference type="PROSITE" id="PS50225">
    <property type="entry name" value="SOCS"/>
    <property type="match status" value="1"/>
</dbReference>
<dbReference type="PANTHER" id="PTHR20966:SF2">
    <property type="entry name" value="ANKYRIN REPEAT AND SOCS BOX PROTEIN 17"/>
    <property type="match status" value="1"/>
</dbReference>
<dbReference type="AlphaFoldDB" id="A0A5E4N169"/>
<protein>
    <submittedName>
        <fullName evidence="4">SOCS box domain</fullName>
    </submittedName>
</protein>
<dbReference type="CDD" id="cd03716">
    <property type="entry name" value="SOCS_ASB_like"/>
    <property type="match status" value="1"/>
</dbReference>
<dbReference type="OrthoDB" id="6410987at2759"/>
<dbReference type="InterPro" id="IPR001496">
    <property type="entry name" value="SOCS_box"/>
</dbReference>
<reference evidence="4 5" key="1">
    <citation type="submission" date="2019-08" db="EMBL/GenBank/DDBJ databases">
        <authorList>
            <person name="Alioto T."/>
            <person name="Alioto T."/>
            <person name="Gomez Garrido J."/>
        </authorList>
    </citation>
    <scope>NUCLEOTIDE SEQUENCE [LARGE SCALE GENOMIC DNA]</scope>
</reference>
<dbReference type="PANTHER" id="PTHR20966">
    <property type="entry name" value="ANKYRIN REPEAT AND SOCS BOX PROTEIN 17"/>
    <property type="match status" value="1"/>
</dbReference>
<organism evidence="4 5">
    <name type="scientific">Cinara cedri</name>
    <dbReference type="NCBI Taxonomy" id="506608"/>
    <lineage>
        <taxon>Eukaryota</taxon>
        <taxon>Metazoa</taxon>
        <taxon>Ecdysozoa</taxon>
        <taxon>Arthropoda</taxon>
        <taxon>Hexapoda</taxon>
        <taxon>Insecta</taxon>
        <taxon>Pterygota</taxon>
        <taxon>Neoptera</taxon>
        <taxon>Paraneoptera</taxon>
        <taxon>Hemiptera</taxon>
        <taxon>Sternorrhyncha</taxon>
        <taxon>Aphidomorpha</taxon>
        <taxon>Aphidoidea</taxon>
        <taxon>Aphididae</taxon>
        <taxon>Lachninae</taxon>
        <taxon>Cinara</taxon>
    </lineage>
</organism>
<feature type="domain" description="SOCS box" evidence="3">
    <location>
        <begin position="151"/>
        <end position="191"/>
    </location>
</feature>
<dbReference type="Proteomes" id="UP000325440">
    <property type="component" value="Unassembled WGS sequence"/>
</dbReference>
<evidence type="ECO:0000313" key="4">
    <source>
        <dbReference type="EMBL" id="VVC36801.1"/>
    </source>
</evidence>
<keyword evidence="5" id="KW-1185">Reference proteome</keyword>
<dbReference type="InterPro" id="IPR036036">
    <property type="entry name" value="SOCS_box-like_dom_sf"/>
</dbReference>
<dbReference type="SMART" id="SM00969">
    <property type="entry name" value="SOCS_box"/>
    <property type="match status" value="1"/>
</dbReference>
<dbReference type="SUPFAM" id="SSF158235">
    <property type="entry name" value="SOCS box-like"/>
    <property type="match status" value="1"/>
</dbReference>
<dbReference type="Pfam" id="PF07525">
    <property type="entry name" value="SOCS_box"/>
    <property type="match status" value="1"/>
</dbReference>
<dbReference type="Gene3D" id="1.10.750.20">
    <property type="entry name" value="SOCS box"/>
    <property type="match status" value="1"/>
</dbReference>
<dbReference type="InterPro" id="IPR039147">
    <property type="entry name" value="ASB17"/>
</dbReference>
<evidence type="ECO:0000256" key="2">
    <source>
        <dbReference type="ARBA" id="ARBA00023043"/>
    </source>
</evidence>
<evidence type="ECO:0000256" key="1">
    <source>
        <dbReference type="ARBA" id="ARBA00022786"/>
    </source>
</evidence>
<evidence type="ECO:0000259" key="3">
    <source>
        <dbReference type="PROSITE" id="PS50225"/>
    </source>
</evidence>
<gene>
    <name evidence="4" type="ORF">CINCED_3A025418</name>
</gene>
<proteinExistence type="predicted"/>
<accession>A0A5E4N169</accession>
<keyword evidence="2" id="KW-0040">ANK repeat</keyword>
<keyword evidence="1" id="KW-0833">Ubl conjugation pathway</keyword>
<dbReference type="EMBL" id="CABPRJ010001436">
    <property type="protein sequence ID" value="VVC36801.1"/>
    <property type="molecule type" value="Genomic_DNA"/>
</dbReference>
<sequence length="194" mass="21203">MSHFMCNCRCEKTLEKLFEGAVVGSKVARMISGRSSDYGSSSSDNRAAMGFFLDRATRARLLLDGHRPQDVRMRSYRAEPIVVAAASGNAAAVTLLLRYGLAEESMRAAIAYLRDSATAPGARPCLDVLLRAVVCYGRRADHDDGGDVVWDPPALMHLARCAVRKALHDEFGLPHGIPRLPVPRSLVSYLDLEC</sequence>